<evidence type="ECO:0000313" key="2">
    <source>
        <dbReference type="EMBL" id="MBE6833422.1"/>
    </source>
</evidence>
<dbReference type="Proteomes" id="UP000754750">
    <property type="component" value="Unassembled WGS sequence"/>
</dbReference>
<dbReference type="AlphaFoldDB" id="A0A928KRJ7"/>
<feature type="transmembrane region" description="Helical" evidence="1">
    <location>
        <begin position="84"/>
        <end position="105"/>
    </location>
</feature>
<name>A0A928KRJ7_9FIRM</name>
<dbReference type="EMBL" id="SVNY01000003">
    <property type="protein sequence ID" value="MBE6833422.1"/>
    <property type="molecule type" value="Genomic_DNA"/>
</dbReference>
<feature type="transmembrane region" description="Helical" evidence="1">
    <location>
        <begin position="42"/>
        <end position="63"/>
    </location>
</feature>
<keyword evidence="1" id="KW-0812">Transmembrane</keyword>
<keyword evidence="1" id="KW-0472">Membrane</keyword>
<feature type="transmembrane region" description="Helical" evidence="1">
    <location>
        <begin position="147"/>
        <end position="166"/>
    </location>
</feature>
<gene>
    <name evidence="2" type="ORF">E7512_07570</name>
</gene>
<dbReference type="RefSeq" id="WP_020072627.1">
    <property type="nucleotide sequence ID" value="NZ_JBKWRC010000002.1"/>
</dbReference>
<comment type="caution">
    <text evidence="2">The sequence shown here is derived from an EMBL/GenBank/DDBJ whole genome shotgun (WGS) entry which is preliminary data.</text>
</comment>
<accession>A0A928KRJ7</accession>
<proteinExistence type="predicted"/>
<keyword evidence="1" id="KW-1133">Transmembrane helix</keyword>
<sequence length="212" mass="23451">MKGLLMKDLMISKRSLLAFSAILLLLFFISLATHSDYSLLGNGTLSFLSIYFTVFLSISLFAYDEACKWNLYALSLPVSKRLLVLGRYVYLLLAILAATCISFAFSAAAGNLFHAEIILQISSSIGMSLVLIGILVPLMYRFGTQTARILLMGVFLLVFLLIYLLQKFPFTVSGPGDLSIVFLVTAAWGASLLLLFLSYLISCKIMEKKDIQ</sequence>
<evidence type="ECO:0000313" key="3">
    <source>
        <dbReference type="Proteomes" id="UP000754750"/>
    </source>
</evidence>
<protein>
    <submittedName>
        <fullName evidence="2">ABC-2 transporter permease</fullName>
    </submittedName>
</protein>
<feature type="transmembrane region" description="Helical" evidence="1">
    <location>
        <begin position="178"/>
        <end position="201"/>
    </location>
</feature>
<organism evidence="2 3">
    <name type="scientific">Faecalispora sporosphaeroides</name>
    <dbReference type="NCBI Taxonomy" id="1549"/>
    <lineage>
        <taxon>Bacteria</taxon>
        <taxon>Bacillati</taxon>
        <taxon>Bacillota</taxon>
        <taxon>Clostridia</taxon>
        <taxon>Eubacteriales</taxon>
        <taxon>Oscillospiraceae</taxon>
        <taxon>Faecalispora</taxon>
    </lineage>
</organism>
<dbReference type="InterPro" id="IPR025699">
    <property type="entry name" value="ABC2_memb-like"/>
</dbReference>
<dbReference type="Pfam" id="PF13346">
    <property type="entry name" value="ABC2_membrane_5"/>
    <property type="match status" value="1"/>
</dbReference>
<reference evidence="2" key="1">
    <citation type="submission" date="2019-04" db="EMBL/GenBank/DDBJ databases">
        <title>Evolution of Biomass-Degrading Anaerobic Consortia Revealed by Metagenomics.</title>
        <authorList>
            <person name="Peng X."/>
        </authorList>
    </citation>
    <scope>NUCLEOTIDE SEQUENCE</scope>
    <source>
        <strain evidence="2">SIG551</strain>
    </source>
</reference>
<feature type="transmembrane region" description="Helical" evidence="1">
    <location>
        <begin position="117"/>
        <end position="140"/>
    </location>
</feature>
<evidence type="ECO:0000256" key="1">
    <source>
        <dbReference type="SAM" id="Phobius"/>
    </source>
</evidence>